<keyword evidence="4 7" id="KW-0456">Lyase</keyword>
<feature type="binding site" evidence="7">
    <location>
        <position position="295"/>
    </location>
    <ligand>
        <name>Fe(2+)</name>
        <dbReference type="ChEBI" id="CHEBI:29033"/>
    </ligand>
</feature>
<evidence type="ECO:0000313" key="9">
    <source>
        <dbReference type="EMBL" id="ATC65240.1"/>
    </source>
</evidence>
<name>A0A290QDE1_9BACT</name>
<dbReference type="AlphaFoldDB" id="A0A290QDE1"/>
<sequence length="356" mass="39590">MPKRAVLLVNLGSPDSTSVPDVRRYLREFLGDERVLDLPAAARWLLLEGIILRTRPKKSAHAYSEIWRPEGSPLIITSKSVQKKLAAKLGDDTPVYLAMRYGNPSVASVIAQIAADGIEEILLFPQYPHYAMSSWETVVVKVFEEAAKLAPKLTITTVQPFYADKDYIEALYEVSQPYFAQAHDHVLFSYHGIPERHLRKADSSKAHCLTVKDCCATCSTAHATCYRAQVLATTRALVKRAGIAEDKYSVSFQSRLAGEPWLTPYTDFELVRLPKEAGKKNLLILCPAFVSDCLETIEEISGEGKEIFMGAGGAVFQQIPCLNDQAPYIDFVHGRVQRWLVGETPEATRAKAFLDA</sequence>
<dbReference type="PANTHER" id="PTHR11108">
    <property type="entry name" value="FERROCHELATASE"/>
    <property type="match status" value="1"/>
</dbReference>
<comment type="catalytic activity">
    <reaction evidence="6">
        <text>Fe-coproporphyrin III + 2 H(+) = coproporphyrin III + Fe(2+)</text>
        <dbReference type="Rhea" id="RHEA:49572"/>
        <dbReference type="ChEBI" id="CHEBI:15378"/>
        <dbReference type="ChEBI" id="CHEBI:29033"/>
        <dbReference type="ChEBI" id="CHEBI:68438"/>
        <dbReference type="ChEBI" id="CHEBI:131725"/>
        <dbReference type="EC" id="4.99.1.9"/>
    </reaction>
    <physiologicalReaction direction="right-to-left" evidence="6">
        <dbReference type="Rhea" id="RHEA:49574"/>
    </physiologicalReaction>
</comment>
<dbReference type="InterPro" id="IPR033659">
    <property type="entry name" value="Ferrochelatase_N"/>
</dbReference>
<dbReference type="KEGG" id="vbh:CMV30_15470"/>
<dbReference type="GO" id="GO:0046872">
    <property type="term" value="F:metal ion binding"/>
    <property type="evidence" value="ECO:0007669"/>
    <property type="project" value="UniProtKB-KW"/>
</dbReference>
<comment type="function">
    <text evidence="7">Catalyzes the ferrous insertion into protoporphyrin IX.</text>
</comment>
<dbReference type="GO" id="GO:0004325">
    <property type="term" value="F:ferrochelatase activity"/>
    <property type="evidence" value="ECO:0007669"/>
    <property type="project" value="UniProtKB-UniRule"/>
</dbReference>
<evidence type="ECO:0000256" key="7">
    <source>
        <dbReference type="HAMAP-Rule" id="MF_00323"/>
    </source>
</evidence>
<evidence type="ECO:0000256" key="6">
    <source>
        <dbReference type="ARBA" id="ARBA00024536"/>
    </source>
</evidence>
<proteinExistence type="inferred from homology"/>
<keyword evidence="3 7" id="KW-0350">Heme biosynthesis</keyword>
<evidence type="ECO:0000256" key="2">
    <source>
        <dbReference type="ARBA" id="ARBA00023004"/>
    </source>
</evidence>
<keyword evidence="10" id="KW-1185">Reference proteome</keyword>
<dbReference type="CDD" id="cd00419">
    <property type="entry name" value="Ferrochelatase_C"/>
    <property type="match status" value="1"/>
</dbReference>
<dbReference type="PANTHER" id="PTHR11108:SF1">
    <property type="entry name" value="FERROCHELATASE, MITOCHONDRIAL"/>
    <property type="match status" value="1"/>
</dbReference>
<dbReference type="GO" id="GO:0005737">
    <property type="term" value="C:cytoplasm"/>
    <property type="evidence" value="ECO:0007669"/>
    <property type="project" value="UniProtKB-SubCell"/>
</dbReference>
<evidence type="ECO:0000256" key="5">
    <source>
        <dbReference type="ARBA" id="ARBA00023244"/>
    </source>
</evidence>
<keyword evidence="2 7" id="KW-0408">Iron</keyword>
<keyword evidence="7" id="KW-0963">Cytoplasm</keyword>
<protein>
    <recommendedName>
        <fullName evidence="7">Ferrochelatase</fullName>
        <ecNumber evidence="7">4.98.1.1</ecNumber>
    </recommendedName>
    <alternativeName>
        <fullName evidence="7">Heme synthase</fullName>
    </alternativeName>
    <alternativeName>
        <fullName evidence="7">Protoheme ferro-lyase</fullName>
    </alternativeName>
</protein>
<dbReference type="GO" id="GO:0006783">
    <property type="term" value="P:heme biosynthetic process"/>
    <property type="evidence" value="ECO:0007669"/>
    <property type="project" value="UniProtKB-UniRule"/>
</dbReference>
<dbReference type="NCBIfam" id="TIGR00109">
    <property type="entry name" value="hemH"/>
    <property type="match status" value="1"/>
</dbReference>
<dbReference type="Gene3D" id="3.40.50.1400">
    <property type="match status" value="2"/>
</dbReference>
<keyword evidence="5 7" id="KW-0627">Porphyrin biosynthesis</keyword>
<dbReference type="InterPro" id="IPR001015">
    <property type="entry name" value="Ferrochelatase"/>
</dbReference>
<dbReference type="SUPFAM" id="SSF53800">
    <property type="entry name" value="Chelatase"/>
    <property type="match status" value="1"/>
</dbReference>
<dbReference type="OrthoDB" id="9809741at2"/>
<dbReference type="InterPro" id="IPR033644">
    <property type="entry name" value="Ferrochelatase_C"/>
</dbReference>
<accession>A0A290QDE1</accession>
<organism evidence="9 10">
    <name type="scientific">Nibricoccus aquaticus</name>
    <dbReference type="NCBI Taxonomy" id="2576891"/>
    <lineage>
        <taxon>Bacteria</taxon>
        <taxon>Pseudomonadati</taxon>
        <taxon>Verrucomicrobiota</taxon>
        <taxon>Opitutia</taxon>
        <taxon>Opitutales</taxon>
        <taxon>Opitutaceae</taxon>
        <taxon>Nibricoccus</taxon>
    </lineage>
</organism>
<feature type="binding site" evidence="7">
    <location>
        <position position="191"/>
    </location>
    <ligand>
        <name>Fe(2+)</name>
        <dbReference type="ChEBI" id="CHEBI:29033"/>
    </ligand>
</feature>
<gene>
    <name evidence="7" type="primary">hemH</name>
    <name evidence="9" type="ORF">CMV30_15470</name>
</gene>
<evidence type="ECO:0000256" key="3">
    <source>
        <dbReference type="ARBA" id="ARBA00023133"/>
    </source>
</evidence>
<evidence type="ECO:0000256" key="8">
    <source>
        <dbReference type="RuleBase" id="RU004185"/>
    </source>
</evidence>
<keyword evidence="7" id="KW-0479">Metal-binding</keyword>
<comment type="catalytic activity">
    <reaction evidence="7">
        <text>heme b + 2 H(+) = protoporphyrin IX + Fe(2+)</text>
        <dbReference type="Rhea" id="RHEA:22584"/>
        <dbReference type="ChEBI" id="CHEBI:15378"/>
        <dbReference type="ChEBI" id="CHEBI:29033"/>
        <dbReference type="ChEBI" id="CHEBI:57306"/>
        <dbReference type="ChEBI" id="CHEBI:60344"/>
        <dbReference type="EC" id="4.98.1.1"/>
    </reaction>
</comment>
<dbReference type="EC" id="4.98.1.1" evidence="7"/>
<dbReference type="CDD" id="cd03411">
    <property type="entry name" value="Ferrochelatase_N"/>
    <property type="match status" value="1"/>
</dbReference>
<comment type="subcellular location">
    <subcellularLocation>
        <location evidence="7">Cytoplasm</location>
    </subcellularLocation>
</comment>
<evidence type="ECO:0000313" key="10">
    <source>
        <dbReference type="Proteomes" id="UP000217265"/>
    </source>
</evidence>
<dbReference type="RefSeq" id="WP_096056871.1">
    <property type="nucleotide sequence ID" value="NZ_CP023344.1"/>
</dbReference>
<dbReference type="UniPathway" id="UPA00252">
    <property type="reaction ID" value="UER00325"/>
</dbReference>
<comment type="similarity">
    <text evidence="1 7 8">Belongs to the ferrochelatase family.</text>
</comment>
<dbReference type="EMBL" id="CP023344">
    <property type="protein sequence ID" value="ATC65240.1"/>
    <property type="molecule type" value="Genomic_DNA"/>
</dbReference>
<dbReference type="Pfam" id="PF00762">
    <property type="entry name" value="Ferrochelatase"/>
    <property type="match status" value="1"/>
</dbReference>
<dbReference type="HAMAP" id="MF_00323">
    <property type="entry name" value="Ferrochelatase"/>
    <property type="match status" value="1"/>
</dbReference>
<evidence type="ECO:0000256" key="4">
    <source>
        <dbReference type="ARBA" id="ARBA00023239"/>
    </source>
</evidence>
<dbReference type="Proteomes" id="UP000217265">
    <property type="component" value="Chromosome"/>
</dbReference>
<comment type="pathway">
    <text evidence="7">Porphyrin-containing compound metabolism; protoheme biosynthesis; protoheme from protoporphyrin-IX: step 1/1.</text>
</comment>
<reference evidence="9 10" key="1">
    <citation type="submission" date="2017-09" db="EMBL/GenBank/DDBJ databases">
        <title>Complete genome sequence of Verrucomicrobial strain HZ-65, isolated from freshwater.</title>
        <authorList>
            <person name="Choi A."/>
        </authorList>
    </citation>
    <scope>NUCLEOTIDE SEQUENCE [LARGE SCALE GENOMIC DNA]</scope>
    <source>
        <strain evidence="9 10">HZ-65</strain>
    </source>
</reference>
<evidence type="ECO:0000256" key="1">
    <source>
        <dbReference type="ARBA" id="ARBA00007718"/>
    </source>
</evidence>